<dbReference type="PANTHER" id="PTHR21016:SF25">
    <property type="entry name" value="TM2 DOMAIN-CONTAINING PROTEIN DDB_G0277895-RELATED"/>
    <property type="match status" value="1"/>
</dbReference>
<reference evidence="7 8" key="1">
    <citation type="submission" date="2019-01" db="EMBL/GenBank/DDBJ databases">
        <title>Complete sequence and annotation of the Mycoplasma phocirhinis strain 852T genome.</title>
        <authorList>
            <person name="Frasca S.Jr."/>
            <person name="Kutish G.F."/>
            <person name="Castellanos Gell J."/>
            <person name="Michaels D.L."/>
            <person name="Brown D.R."/>
        </authorList>
    </citation>
    <scope>NUCLEOTIDE SEQUENCE [LARGE SCALE GENOMIC DNA]</scope>
    <source>
        <strain evidence="7 8">852</strain>
    </source>
</reference>
<name>A0A4V0ZAG1_9BACT</name>
<evidence type="ECO:0000256" key="2">
    <source>
        <dbReference type="ARBA" id="ARBA00022692"/>
    </source>
</evidence>
<sequence>MKKSRFLLILLSIFFGYLGIDRFYAGRWGLGLLKLFTGGLFGIMYVVDIFFAIFGLQRDARLERI</sequence>
<keyword evidence="2 5" id="KW-0812">Transmembrane</keyword>
<dbReference type="InterPro" id="IPR050932">
    <property type="entry name" value="TM2D1-3-like"/>
</dbReference>
<dbReference type="Proteomes" id="UP000289326">
    <property type="component" value="Chromosome"/>
</dbReference>
<feature type="domain" description="TM2" evidence="6">
    <location>
        <begin position="1"/>
        <end position="50"/>
    </location>
</feature>
<evidence type="ECO:0000259" key="6">
    <source>
        <dbReference type="Pfam" id="PF05154"/>
    </source>
</evidence>
<accession>A0A4V0ZAG1</accession>
<evidence type="ECO:0000256" key="5">
    <source>
        <dbReference type="SAM" id="Phobius"/>
    </source>
</evidence>
<dbReference type="AlphaFoldDB" id="A0A4V0ZAG1"/>
<dbReference type="GO" id="GO:0016020">
    <property type="term" value="C:membrane"/>
    <property type="evidence" value="ECO:0007669"/>
    <property type="project" value="UniProtKB-SubCell"/>
</dbReference>
<dbReference type="PANTHER" id="PTHR21016">
    <property type="entry name" value="BETA-AMYLOID BINDING PROTEIN-RELATED"/>
    <property type="match status" value="1"/>
</dbReference>
<dbReference type="KEGG" id="mphi:EG856_01420"/>
<dbReference type="RefSeq" id="WP_130429359.1">
    <property type="nucleotide sequence ID" value="NZ_CP034841.1"/>
</dbReference>
<feature type="transmembrane region" description="Helical" evidence="5">
    <location>
        <begin position="35"/>
        <end position="56"/>
    </location>
</feature>
<organism evidence="7 8">
    <name type="scientific">Mycoplasmopsis phocirhinis</name>
    <dbReference type="NCBI Taxonomy" id="142650"/>
    <lineage>
        <taxon>Bacteria</taxon>
        <taxon>Bacillati</taxon>
        <taxon>Mycoplasmatota</taxon>
        <taxon>Mycoplasmoidales</taxon>
        <taxon>Metamycoplasmataceae</taxon>
        <taxon>Mycoplasmopsis</taxon>
    </lineage>
</organism>
<dbReference type="Pfam" id="PF05154">
    <property type="entry name" value="TM2"/>
    <property type="match status" value="1"/>
</dbReference>
<proteinExistence type="predicted"/>
<comment type="subcellular location">
    <subcellularLocation>
        <location evidence="1">Membrane</location>
        <topology evidence="1">Multi-pass membrane protein</topology>
    </subcellularLocation>
</comment>
<evidence type="ECO:0000256" key="3">
    <source>
        <dbReference type="ARBA" id="ARBA00022989"/>
    </source>
</evidence>
<evidence type="ECO:0000256" key="4">
    <source>
        <dbReference type="ARBA" id="ARBA00023136"/>
    </source>
</evidence>
<keyword evidence="3 5" id="KW-1133">Transmembrane helix</keyword>
<protein>
    <submittedName>
        <fullName evidence="7">TM2 domain-containing protein</fullName>
    </submittedName>
</protein>
<gene>
    <name evidence="7" type="ORF">EG856_01420</name>
</gene>
<dbReference type="EMBL" id="CP034841">
    <property type="protein sequence ID" value="QBF34582.1"/>
    <property type="molecule type" value="Genomic_DNA"/>
</dbReference>
<dbReference type="InterPro" id="IPR007829">
    <property type="entry name" value="TM2"/>
</dbReference>
<evidence type="ECO:0000313" key="8">
    <source>
        <dbReference type="Proteomes" id="UP000289326"/>
    </source>
</evidence>
<keyword evidence="8" id="KW-1185">Reference proteome</keyword>
<evidence type="ECO:0000313" key="7">
    <source>
        <dbReference type="EMBL" id="QBF34582.1"/>
    </source>
</evidence>
<evidence type="ECO:0000256" key="1">
    <source>
        <dbReference type="ARBA" id="ARBA00004141"/>
    </source>
</evidence>
<keyword evidence="4 5" id="KW-0472">Membrane</keyword>